<dbReference type="Proteomes" id="UP000324326">
    <property type="component" value="Unassembled WGS sequence"/>
</dbReference>
<evidence type="ECO:0000256" key="8">
    <source>
        <dbReference type="PIRSR" id="PIRSR037479-1"/>
    </source>
</evidence>
<feature type="binding site" evidence="9">
    <location>
        <position position="370"/>
    </location>
    <ligand>
        <name>substrate</name>
    </ligand>
</feature>
<feature type="active site" description="Proton acceptor" evidence="8">
    <location>
        <position position="278"/>
    </location>
</feature>
<accession>A0A5M8RJM0</accession>
<proteinExistence type="predicted"/>
<sequence>MSVKPPSLRWIKALIFLTILIGLAGYSFNKVSSNTEAPQPKQGRDDAQIGVESLVSDSDEEKYAVHYPVFHIKEIDDQLKTYVRDQLNRFKENNANARAQNEDGPLELNIKYKIVYHTKQTAAVVLNEYIATGSAPGKTTIKTFNADLKHKKLLALEDLFIENSDYLNKISSLAYQQLKNENTAADLALLREGTSPADENFSRFALLEDEVEFYFEKEQTGLEQSVKIKKEQLRDILKDQYENMKEDHSQAKPKQEAVPLPKEAKVNPNGKVIALTFDDGPNPASTNKILDALKKYEGHATFFVLGSRAQVYPETVKRMMKEGNEVGNHSWDHPLLTRLSNEKAYKEIDDTQQVIEKISGHLPTHLRPPYGGINDSVRGLTNLKISLWDVDPEDWKVRNKQKIVNHVMSHAGDGKIVLMHDIYAASAEAAEEIIERLNQQGYQLVTVSQLEEVKKQRGN</sequence>
<dbReference type="Pfam" id="PF11738">
    <property type="entry name" value="DUF3298"/>
    <property type="match status" value="1"/>
</dbReference>
<keyword evidence="10" id="KW-0862">Zinc</keyword>
<evidence type="ECO:0000313" key="14">
    <source>
        <dbReference type="Proteomes" id="UP000324326"/>
    </source>
</evidence>
<dbReference type="InterPro" id="IPR050248">
    <property type="entry name" value="Polysacc_deacetylase_ArnD"/>
</dbReference>
<keyword evidence="3" id="KW-0812">Transmembrane</keyword>
<dbReference type="Pfam" id="PF01522">
    <property type="entry name" value="Polysacc_deac_1"/>
    <property type="match status" value="1"/>
</dbReference>
<keyword evidence="4 10" id="KW-0479">Metal-binding</keyword>
<organism evidence="13 14">
    <name type="scientific">Bacillus swezeyi</name>
    <dbReference type="NCBI Taxonomy" id="1925020"/>
    <lineage>
        <taxon>Bacteria</taxon>
        <taxon>Bacillati</taxon>
        <taxon>Bacillota</taxon>
        <taxon>Bacilli</taxon>
        <taxon>Bacillales</taxon>
        <taxon>Bacillaceae</taxon>
        <taxon>Bacillus</taxon>
    </lineage>
</organism>
<dbReference type="SUPFAM" id="SSF88713">
    <property type="entry name" value="Glycoside hydrolase/deacetylase"/>
    <property type="match status" value="1"/>
</dbReference>
<dbReference type="InterPro" id="IPR011330">
    <property type="entry name" value="Glyco_hydro/deAcase_b/a-brl"/>
</dbReference>
<evidence type="ECO:0000256" key="3">
    <source>
        <dbReference type="ARBA" id="ARBA00022692"/>
    </source>
</evidence>
<name>A0A5M8RJM0_9BACI</name>
<feature type="active site" description="Proton donor" evidence="8">
    <location>
        <position position="420"/>
    </location>
</feature>
<comment type="caution">
    <text evidence="13">The sequence shown here is derived from an EMBL/GenBank/DDBJ whole genome shotgun (WGS) entry which is preliminary data.</text>
</comment>
<keyword evidence="5" id="KW-0378">Hydrolase</keyword>
<dbReference type="InterPro" id="IPR021729">
    <property type="entry name" value="DUF3298"/>
</dbReference>
<dbReference type="PANTHER" id="PTHR10587:SF133">
    <property type="entry name" value="CHITIN DEACETYLASE 1-RELATED"/>
    <property type="match status" value="1"/>
</dbReference>
<dbReference type="GO" id="GO:0046872">
    <property type="term" value="F:metal ion binding"/>
    <property type="evidence" value="ECO:0007669"/>
    <property type="project" value="UniProtKB-KW"/>
</dbReference>
<evidence type="ECO:0000256" key="11">
    <source>
        <dbReference type="PIRSR" id="PIRSR037479-4"/>
    </source>
</evidence>
<dbReference type="GO" id="GO:0005886">
    <property type="term" value="C:plasma membrane"/>
    <property type="evidence" value="ECO:0007669"/>
    <property type="project" value="UniProtKB-SubCell"/>
</dbReference>
<evidence type="ECO:0000256" key="4">
    <source>
        <dbReference type="ARBA" id="ARBA00022723"/>
    </source>
</evidence>
<dbReference type="Gene3D" id="3.30.565.40">
    <property type="entry name" value="Fervidobacterium nodosum Rt17-B1 like"/>
    <property type="match status" value="1"/>
</dbReference>
<comment type="subcellular location">
    <subcellularLocation>
        <location evidence="1">Cell membrane</location>
        <topology evidence="1">Single-pass membrane protein</topology>
    </subcellularLocation>
</comment>
<feature type="binding site" evidence="10">
    <location>
        <position position="279"/>
    </location>
    <ligand>
        <name>Zn(2+)</name>
        <dbReference type="ChEBI" id="CHEBI:29105"/>
    </ligand>
</feature>
<evidence type="ECO:0000259" key="12">
    <source>
        <dbReference type="PROSITE" id="PS51677"/>
    </source>
</evidence>
<evidence type="ECO:0000256" key="6">
    <source>
        <dbReference type="ARBA" id="ARBA00022989"/>
    </source>
</evidence>
<feature type="binding site" evidence="10">
    <location>
        <position position="329"/>
    </location>
    <ligand>
        <name>Zn(2+)</name>
        <dbReference type="ChEBI" id="CHEBI:29105"/>
    </ligand>
</feature>
<dbReference type="InterPro" id="IPR037126">
    <property type="entry name" value="PdaC/RsiV-like_sf"/>
</dbReference>
<dbReference type="InterPro" id="IPR017219">
    <property type="entry name" value="Peptidoglycan_deacetylase"/>
</dbReference>
<evidence type="ECO:0000256" key="9">
    <source>
        <dbReference type="PIRSR" id="PIRSR037479-2"/>
    </source>
</evidence>
<keyword evidence="2" id="KW-1003">Cell membrane</keyword>
<reference evidence="13 14" key="1">
    <citation type="submission" date="2018-08" db="EMBL/GenBank/DDBJ databases">
        <title>Bacillus phenotypic plasticity.</title>
        <authorList>
            <person name="Hurtado E."/>
        </authorList>
    </citation>
    <scope>NUCLEOTIDE SEQUENCE [LARGE SCALE GENOMIC DNA]</scope>
    <source>
        <strain evidence="13 14">427</strain>
    </source>
</reference>
<evidence type="ECO:0000313" key="13">
    <source>
        <dbReference type="EMBL" id="KAA6447620.1"/>
    </source>
</evidence>
<dbReference type="Gene3D" id="3.90.640.20">
    <property type="entry name" value="Heat-shock cognate protein, ATPase"/>
    <property type="match status" value="1"/>
</dbReference>
<gene>
    <name evidence="13" type="ORF">DX927_20360</name>
</gene>
<dbReference type="PROSITE" id="PS51677">
    <property type="entry name" value="NODB"/>
    <property type="match status" value="1"/>
</dbReference>
<evidence type="ECO:0000256" key="10">
    <source>
        <dbReference type="PIRSR" id="PIRSR037479-3"/>
    </source>
</evidence>
<feature type="site" description="Raises pKa of active site His" evidence="11">
    <location>
        <position position="394"/>
    </location>
</feature>
<feature type="binding site" evidence="10">
    <location>
        <position position="333"/>
    </location>
    <ligand>
        <name>Zn(2+)</name>
        <dbReference type="ChEBI" id="CHEBI:29105"/>
    </ligand>
</feature>
<dbReference type="GO" id="GO:0016810">
    <property type="term" value="F:hydrolase activity, acting on carbon-nitrogen (but not peptide) bonds"/>
    <property type="evidence" value="ECO:0007669"/>
    <property type="project" value="InterPro"/>
</dbReference>
<dbReference type="STRING" id="1925020.BTA30_18225"/>
<keyword evidence="6" id="KW-1133">Transmembrane helix</keyword>
<dbReference type="PANTHER" id="PTHR10587">
    <property type="entry name" value="GLYCOSYL TRANSFERASE-RELATED"/>
    <property type="match status" value="1"/>
</dbReference>
<keyword evidence="7" id="KW-0472">Membrane</keyword>
<dbReference type="GO" id="GO:0005975">
    <property type="term" value="P:carbohydrate metabolic process"/>
    <property type="evidence" value="ECO:0007669"/>
    <property type="project" value="InterPro"/>
</dbReference>
<dbReference type="Gene3D" id="3.20.20.370">
    <property type="entry name" value="Glycoside hydrolase/deacetylase"/>
    <property type="match status" value="1"/>
</dbReference>
<dbReference type="InterPro" id="IPR002509">
    <property type="entry name" value="NODB_dom"/>
</dbReference>
<dbReference type="PIRSF" id="PIRSF037479">
    <property type="entry name" value="PG_GlcNAc_deacetylase"/>
    <property type="match status" value="1"/>
</dbReference>
<evidence type="ECO:0000256" key="1">
    <source>
        <dbReference type="ARBA" id="ARBA00004162"/>
    </source>
</evidence>
<dbReference type="RefSeq" id="WP_148958344.1">
    <property type="nucleotide sequence ID" value="NZ_CM125431.1"/>
</dbReference>
<dbReference type="AlphaFoldDB" id="A0A5M8RJM0"/>
<feature type="domain" description="NodB homology" evidence="12">
    <location>
        <begin position="271"/>
        <end position="445"/>
    </location>
</feature>
<protein>
    <recommendedName>
        <fullName evidence="12">NodB homology domain-containing protein</fullName>
    </recommendedName>
</protein>
<dbReference type="EMBL" id="QSND01000005">
    <property type="protein sequence ID" value="KAA6447620.1"/>
    <property type="molecule type" value="Genomic_DNA"/>
</dbReference>
<evidence type="ECO:0000256" key="5">
    <source>
        <dbReference type="ARBA" id="ARBA00022801"/>
    </source>
</evidence>
<evidence type="ECO:0000256" key="2">
    <source>
        <dbReference type="ARBA" id="ARBA00022475"/>
    </source>
</evidence>
<evidence type="ECO:0000256" key="7">
    <source>
        <dbReference type="ARBA" id="ARBA00023136"/>
    </source>
</evidence>